<dbReference type="PANTHER" id="PTHR35174">
    <property type="entry name" value="BLL7171 PROTEIN-RELATED"/>
    <property type="match status" value="1"/>
</dbReference>
<protein>
    <submittedName>
        <fullName evidence="3">YciI family protein</fullName>
    </submittedName>
</protein>
<proteinExistence type="inferred from homology"/>
<evidence type="ECO:0000313" key="3">
    <source>
        <dbReference type="EMBL" id="THF57368.1"/>
    </source>
</evidence>
<accession>A0ABY2Q7S8</accession>
<organism evidence="3 4">
    <name type="scientific">Ollibium composti</name>
    <dbReference type="NCBI Taxonomy" id="2675109"/>
    <lineage>
        <taxon>Bacteria</taxon>
        <taxon>Pseudomonadati</taxon>
        <taxon>Pseudomonadota</taxon>
        <taxon>Alphaproteobacteria</taxon>
        <taxon>Hyphomicrobiales</taxon>
        <taxon>Phyllobacteriaceae</taxon>
        <taxon>Ollibium</taxon>
    </lineage>
</organism>
<dbReference type="PANTHER" id="PTHR35174:SF3">
    <property type="entry name" value="BLL7171 PROTEIN"/>
    <property type="match status" value="1"/>
</dbReference>
<dbReference type="InterPro" id="IPR011008">
    <property type="entry name" value="Dimeric_a/b-barrel"/>
</dbReference>
<evidence type="ECO:0000256" key="1">
    <source>
        <dbReference type="ARBA" id="ARBA00007689"/>
    </source>
</evidence>
<evidence type="ECO:0000313" key="4">
    <source>
        <dbReference type="Proteomes" id="UP000306441"/>
    </source>
</evidence>
<dbReference type="Gene3D" id="3.30.70.1060">
    <property type="entry name" value="Dimeric alpha+beta barrel"/>
    <property type="match status" value="1"/>
</dbReference>
<name>A0ABY2Q7S8_9HYPH</name>
<dbReference type="Pfam" id="PF03795">
    <property type="entry name" value="YCII"/>
    <property type="match status" value="1"/>
</dbReference>
<comment type="caution">
    <text evidence="3">The sequence shown here is derived from an EMBL/GenBank/DDBJ whole genome shotgun (WGS) entry which is preliminary data.</text>
</comment>
<sequence length="120" mass="12845">MRYICLVYHAESALHGLSSSEGAKLDADSLAYDRKLQAEGHLVVAEALQSVRTAKTVRKRAGKVLVSDGPFAETKEQLLGFVMIEAGGMDEAVALAADIPLASMGMVEVRAIYDIPVPDQ</sequence>
<comment type="similarity">
    <text evidence="1">Belongs to the YciI family.</text>
</comment>
<dbReference type="Proteomes" id="UP000306441">
    <property type="component" value="Unassembled WGS sequence"/>
</dbReference>
<dbReference type="RefSeq" id="WP_136356750.1">
    <property type="nucleotide sequence ID" value="NZ_SSNY01000005.1"/>
</dbReference>
<keyword evidence="4" id="KW-1185">Reference proteome</keyword>
<feature type="domain" description="YCII-related" evidence="2">
    <location>
        <begin position="1"/>
        <end position="114"/>
    </location>
</feature>
<evidence type="ECO:0000259" key="2">
    <source>
        <dbReference type="Pfam" id="PF03795"/>
    </source>
</evidence>
<dbReference type="SUPFAM" id="SSF54909">
    <property type="entry name" value="Dimeric alpha+beta barrel"/>
    <property type="match status" value="1"/>
</dbReference>
<dbReference type="InterPro" id="IPR005545">
    <property type="entry name" value="YCII"/>
</dbReference>
<gene>
    <name evidence="3" type="ORF">E6C48_10130</name>
</gene>
<reference evidence="3 4" key="1">
    <citation type="submission" date="2019-04" db="EMBL/GenBank/DDBJ databases">
        <title>Mesorhizobium composti sp. nov., isolated from compost.</title>
        <authorList>
            <person name="Lin S.-Y."/>
            <person name="Hameed A."/>
            <person name="Hsieh Y.-T."/>
            <person name="Young C.-C."/>
        </authorList>
    </citation>
    <scope>NUCLEOTIDE SEQUENCE [LARGE SCALE GENOMIC DNA]</scope>
    <source>
        <strain evidence="3 4">CC-YTH430</strain>
    </source>
</reference>
<dbReference type="EMBL" id="SSNY01000005">
    <property type="protein sequence ID" value="THF57368.1"/>
    <property type="molecule type" value="Genomic_DNA"/>
</dbReference>